<keyword evidence="4" id="KW-1185">Reference proteome</keyword>
<protein>
    <recommendedName>
        <fullName evidence="2">Ribosomal silencing factor RsfS</fullName>
    </recommendedName>
</protein>
<keyword evidence="2" id="KW-0810">Translation regulation</keyword>
<dbReference type="PANTHER" id="PTHR21043">
    <property type="entry name" value="IOJAP SUPERFAMILY ORTHOLOG"/>
    <property type="match status" value="1"/>
</dbReference>
<name>G7VA32_THELD</name>
<gene>
    <name evidence="2" type="primary">rsfS</name>
    <name evidence="3" type="ordered locus">Tlie_0999</name>
</gene>
<dbReference type="OrthoDB" id="9793681at2"/>
<evidence type="ECO:0000256" key="1">
    <source>
        <dbReference type="ARBA" id="ARBA00010574"/>
    </source>
</evidence>
<dbReference type="GO" id="GO:0005737">
    <property type="term" value="C:cytoplasm"/>
    <property type="evidence" value="ECO:0007669"/>
    <property type="project" value="UniProtKB-SubCell"/>
</dbReference>
<dbReference type="SUPFAM" id="SSF81301">
    <property type="entry name" value="Nucleotidyltransferase"/>
    <property type="match status" value="1"/>
</dbReference>
<comment type="subcellular location">
    <subcellularLocation>
        <location evidence="2">Cytoplasm</location>
    </subcellularLocation>
</comment>
<dbReference type="InterPro" id="IPR043519">
    <property type="entry name" value="NT_sf"/>
</dbReference>
<sequence>MSITENSEVSRIVSTLIDKQGEDLVVIDLSSKSYLADFFVLATANSDVHKDTLVEYTKDLLEEMGMTYRVEGESTSNWVLIDAGIIVVHIFSRQGRDFYRLENLWSSCPIHHFSDPV</sequence>
<dbReference type="STRING" id="580340.Tlie_0999"/>
<organism evidence="3 4">
    <name type="scientific">Thermovirga lienii (strain ATCC BAA-1197 / DSM 17291 / Cas60314)</name>
    <dbReference type="NCBI Taxonomy" id="580340"/>
    <lineage>
        <taxon>Bacteria</taxon>
        <taxon>Thermotogati</taxon>
        <taxon>Synergistota</taxon>
        <taxon>Synergistia</taxon>
        <taxon>Synergistales</taxon>
        <taxon>Thermovirgaceae</taxon>
        <taxon>Thermovirga</taxon>
    </lineage>
</organism>
<comment type="function">
    <text evidence="2">Functions as a ribosomal silencing factor. Interacts with ribosomal protein uL14 (rplN), blocking formation of intersubunit bridge B8. Prevents association of the 30S and 50S ribosomal subunits and the formation of functional ribosomes, thus repressing translation.</text>
</comment>
<evidence type="ECO:0000313" key="3">
    <source>
        <dbReference type="EMBL" id="AER66732.1"/>
    </source>
</evidence>
<dbReference type="eggNOG" id="COG0799">
    <property type="taxonomic scope" value="Bacteria"/>
</dbReference>
<reference evidence="3 4" key="2">
    <citation type="journal article" date="2012" name="Stand. Genomic Sci.">
        <title>Genome sequence of the moderately thermophilic, amino-acid-degrading and sulfur-reducing bacterium Thermovirga lienii type strain (Cas60314(T)).</title>
        <authorList>
            <person name="Goker M."/>
            <person name="Saunders E."/>
            <person name="Lapidus A."/>
            <person name="Nolan M."/>
            <person name="Lucas S."/>
            <person name="Hammon N."/>
            <person name="Deshpande S."/>
            <person name="Cheng J.F."/>
            <person name="Han C."/>
            <person name="Tapia R."/>
            <person name="Goodwin L.A."/>
            <person name="Pitluck S."/>
            <person name="Liolios K."/>
            <person name="Mavromatis K."/>
            <person name="Pagani I."/>
            <person name="Ivanova N."/>
            <person name="Mikhailova N."/>
            <person name="Pati A."/>
            <person name="Chen A."/>
            <person name="Palaniappan K."/>
            <person name="Land M."/>
            <person name="Chang Y.J."/>
            <person name="Jeffries C.D."/>
            <person name="Brambilla E.M."/>
            <person name="Rohde M."/>
            <person name="Spring S."/>
            <person name="Detter J.C."/>
            <person name="Woyke T."/>
            <person name="Bristow J."/>
            <person name="Eisen J.A."/>
            <person name="Markowitz V."/>
            <person name="Hugenholtz P."/>
            <person name="Kyrpides N.C."/>
            <person name="Klenk H.P."/>
        </authorList>
    </citation>
    <scope>NUCLEOTIDE SEQUENCE [LARGE SCALE GENOMIC DNA]</scope>
    <source>
        <strain evidence="4">ATCC BAA-1197 / DSM 17291 / Cas60314</strain>
    </source>
</reference>
<comment type="similarity">
    <text evidence="1 2">Belongs to the Iojap/RsfS family.</text>
</comment>
<comment type="subunit">
    <text evidence="2">Interacts with ribosomal protein uL14 (rplN).</text>
</comment>
<dbReference type="HOGENOM" id="CLU_092688_5_0_0"/>
<dbReference type="NCBIfam" id="TIGR00090">
    <property type="entry name" value="rsfS_iojap_ybeB"/>
    <property type="match status" value="1"/>
</dbReference>
<dbReference type="HAMAP" id="MF_01477">
    <property type="entry name" value="Iojap_RsfS"/>
    <property type="match status" value="1"/>
</dbReference>
<dbReference type="GO" id="GO:0017148">
    <property type="term" value="P:negative regulation of translation"/>
    <property type="evidence" value="ECO:0007669"/>
    <property type="project" value="UniProtKB-UniRule"/>
</dbReference>
<keyword evidence="2" id="KW-0963">Cytoplasm</keyword>
<keyword evidence="2" id="KW-0678">Repressor</keyword>
<dbReference type="EMBL" id="CP003096">
    <property type="protein sequence ID" value="AER66732.1"/>
    <property type="molecule type" value="Genomic_DNA"/>
</dbReference>
<proteinExistence type="inferred from homology"/>
<dbReference type="GO" id="GO:0090071">
    <property type="term" value="P:negative regulation of ribosome biogenesis"/>
    <property type="evidence" value="ECO:0007669"/>
    <property type="project" value="UniProtKB-UniRule"/>
</dbReference>
<dbReference type="Gene3D" id="3.30.460.10">
    <property type="entry name" value="Beta Polymerase, domain 2"/>
    <property type="match status" value="1"/>
</dbReference>
<reference evidence="4" key="1">
    <citation type="submission" date="2011-10" db="EMBL/GenBank/DDBJ databases">
        <title>The complete genome of chromosome of Thermovirga lienii DSM 17291.</title>
        <authorList>
            <consortium name="US DOE Joint Genome Institute (JGI-PGF)"/>
            <person name="Lucas S."/>
            <person name="Copeland A."/>
            <person name="Lapidus A."/>
            <person name="Glavina del Rio T."/>
            <person name="Dalin E."/>
            <person name="Tice H."/>
            <person name="Bruce D."/>
            <person name="Goodwin L."/>
            <person name="Pitluck S."/>
            <person name="Peters L."/>
            <person name="Mikhailova N."/>
            <person name="Saunders E."/>
            <person name="Kyrpides N."/>
            <person name="Mavromatis K."/>
            <person name="Ivanova N."/>
            <person name="Last F.I."/>
            <person name="Brettin T."/>
            <person name="Detter J.C."/>
            <person name="Han C."/>
            <person name="Larimer F."/>
            <person name="Land M."/>
            <person name="Hauser L."/>
            <person name="Markowitz V."/>
            <person name="Cheng J.-F."/>
            <person name="Hugenholtz P."/>
            <person name="Woyke T."/>
            <person name="Wu D."/>
            <person name="Spring S."/>
            <person name="Schroeder M."/>
            <person name="Brambilla E.-M."/>
            <person name="Klenk H.-P."/>
            <person name="Eisen J.A."/>
        </authorList>
    </citation>
    <scope>NUCLEOTIDE SEQUENCE [LARGE SCALE GENOMIC DNA]</scope>
    <source>
        <strain evidence="4">ATCC BAA-1197 / DSM 17291 / Cas60314</strain>
    </source>
</reference>
<dbReference type="GO" id="GO:0042256">
    <property type="term" value="P:cytosolic ribosome assembly"/>
    <property type="evidence" value="ECO:0007669"/>
    <property type="project" value="UniProtKB-UniRule"/>
</dbReference>
<evidence type="ECO:0000256" key="2">
    <source>
        <dbReference type="HAMAP-Rule" id="MF_01477"/>
    </source>
</evidence>
<dbReference type="InterPro" id="IPR004394">
    <property type="entry name" value="Iojap/RsfS/C7orf30"/>
</dbReference>
<dbReference type="PANTHER" id="PTHR21043:SF0">
    <property type="entry name" value="MITOCHONDRIAL ASSEMBLY OF RIBOSOMAL LARGE SUBUNIT PROTEIN 1"/>
    <property type="match status" value="1"/>
</dbReference>
<dbReference type="AlphaFoldDB" id="G7VA32"/>
<dbReference type="Pfam" id="PF02410">
    <property type="entry name" value="RsfS"/>
    <property type="match status" value="1"/>
</dbReference>
<dbReference type="GO" id="GO:0043023">
    <property type="term" value="F:ribosomal large subunit binding"/>
    <property type="evidence" value="ECO:0007669"/>
    <property type="project" value="TreeGrafter"/>
</dbReference>
<dbReference type="Proteomes" id="UP000005868">
    <property type="component" value="Chromosome"/>
</dbReference>
<accession>G7VA32</accession>
<evidence type="ECO:0000313" key="4">
    <source>
        <dbReference type="Proteomes" id="UP000005868"/>
    </source>
</evidence>
<dbReference type="KEGG" id="tli:Tlie_0999"/>